<dbReference type="GO" id="GO:0006096">
    <property type="term" value="P:glycolytic process"/>
    <property type="evidence" value="ECO:0007669"/>
    <property type="project" value="InterPro"/>
</dbReference>
<reference evidence="6" key="1">
    <citation type="submission" date="2018-01" db="EMBL/GenBank/DDBJ databases">
        <authorList>
            <person name="Regsiter A."/>
            <person name="William W."/>
        </authorList>
    </citation>
    <scope>NUCLEOTIDE SEQUENCE</scope>
    <source>
        <strain evidence="6">TRIP AH-1</strain>
    </source>
</reference>
<dbReference type="SUPFAM" id="SSF53067">
    <property type="entry name" value="Actin-like ATPase domain"/>
    <property type="match status" value="1"/>
</dbReference>
<dbReference type="InterPro" id="IPR018120">
    <property type="entry name" value="Glyco_hydro_1_AS"/>
</dbReference>
<sequence>MEINAWGIEALEDNDFEVLNSGVQNAQGNRAVISAGTGLGEAGLFWDDKKFRAFASEGGHADFAPRNHIEMGLLEYLMKRYPRVSVERVISGPGLFNIYQYLRDTGQAEEQTWLVKEMRLKPSPVVITENGLAGKSPLCVMALDLFASTYGAEAGNLALKIMAKGGVYLGGGIAPKIIAKLKEPVFMNAFTAKGRMKPLLQSIPVRVIRNPKAALLGAALHAMQQ</sequence>
<evidence type="ECO:0000313" key="6">
    <source>
        <dbReference type="EMBL" id="SPD75596.1"/>
    </source>
</evidence>
<dbReference type="PROSITE" id="PS00572">
    <property type="entry name" value="GLYCOSYL_HYDROL_F1_1"/>
    <property type="match status" value="1"/>
</dbReference>
<dbReference type="Pfam" id="PF02685">
    <property type="entry name" value="Glucokinase"/>
    <property type="match status" value="1"/>
</dbReference>
<name>A0A445N1L9_9BACT</name>
<dbReference type="GO" id="GO:0004340">
    <property type="term" value="F:glucokinase activity"/>
    <property type="evidence" value="ECO:0007669"/>
    <property type="project" value="UniProtKB-EC"/>
</dbReference>
<dbReference type="GO" id="GO:0005536">
    <property type="term" value="F:D-glucose binding"/>
    <property type="evidence" value="ECO:0007669"/>
    <property type="project" value="InterPro"/>
</dbReference>
<comment type="similarity">
    <text evidence="1">Belongs to the glycosyl hydrolase 1 family.</text>
</comment>
<dbReference type="PANTHER" id="PTHR47363:SF1">
    <property type="entry name" value="GLUCOKINASE"/>
    <property type="match status" value="1"/>
</dbReference>
<dbReference type="EC" id="2.7.1.2" evidence="6"/>
<dbReference type="InterPro" id="IPR003836">
    <property type="entry name" value="Glucokinase"/>
</dbReference>
<evidence type="ECO:0000256" key="2">
    <source>
        <dbReference type="ARBA" id="ARBA00022679"/>
    </source>
</evidence>
<proteinExistence type="inferred from homology"/>
<dbReference type="EMBL" id="OJIN01000210">
    <property type="protein sequence ID" value="SPD75596.1"/>
    <property type="molecule type" value="Genomic_DNA"/>
</dbReference>
<dbReference type="GO" id="GO:0005524">
    <property type="term" value="F:ATP binding"/>
    <property type="evidence" value="ECO:0007669"/>
    <property type="project" value="InterPro"/>
</dbReference>
<evidence type="ECO:0000256" key="5">
    <source>
        <dbReference type="RuleBase" id="RU004046"/>
    </source>
</evidence>
<dbReference type="InterPro" id="IPR043129">
    <property type="entry name" value="ATPase_NBD"/>
</dbReference>
<evidence type="ECO:0000256" key="3">
    <source>
        <dbReference type="ARBA" id="ARBA00022777"/>
    </source>
</evidence>
<gene>
    <name evidence="6" type="ORF">PITCH_A660002</name>
</gene>
<accession>A0A445N1L9</accession>
<keyword evidence="2 6" id="KW-0808">Transferase</keyword>
<dbReference type="CDD" id="cd24008">
    <property type="entry name" value="ASKHA_NBD_GLK"/>
    <property type="match status" value="1"/>
</dbReference>
<dbReference type="AlphaFoldDB" id="A0A445N1L9"/>
<organism evidence="6">
    <name type="scientific">uncultured Desulfobacterium sp</name>
    <dbReference type="NCBI Taxonomy" id="201089"/>
    <lineage>
        <taxon>Bacteria</taxon>
        <taxon>Pseudomonadati</taxon>
        <taxon>Thermodesulfobacteriota</taxon>
        <taxon>Desulfobacteria</taxon>
        <taxon>Desulfobacterales</taxon>
        <taxon>Desulfobacteriaceae</taxon>
        <taxon>Desulfobacterium</taxon>
        <taxon>environmental samples</taxon>
    </lineage>
</organism>
<comment type="similarity">
    <text evidence="5">Belongs to the bacterial glucokinase family.</text>
</comment>
<evidence type="ECO:0000256" key="4">
    <source>
        <dbReference type="PROSITE-ProRule" id="PRU10055"/>
    </source>
</evidence>
<dbReference type="Gene3D" id="3.40.367.20">
    <property type="match status" value="1"/>
</dbReference>
<protein>
    <submittedName>
        <fullName evidence="6">Glucokinase</fullName>
        <ecNumber evidence="6">2.7.1.2</ecNumber>
    </submittedName>
</protein>
<evidence type="ECO:0000256" key="1">
    <source>
        <dbReference type="ARBA" id="ARBA00010838"/>
    </source>
</evidence>
<dbReference type="PANTHER" id="PTHR47363">
    <property type="entry name" value="GLUCOKINASE"/>
    <property type="match status" value="1"/>
</dbReference>
<feature type="active site" description="Nucleophile" evidence="4">
    <location>
        <position position="129"/>
    </location>
</feature>
<keyword evidence="3 6" id="KW-0418">Kinase</keyword>